<feature type="compositionally biased region" description="Low complexity" evidence="13">
    <location>
        <begin position="7"/>
        <end position="19"/>
    </location>
</feature>
<proteinExistence type="inferred from homology"/>
<keyword evidence="4" id="KW-0723">Serine/threonine-protein kinase</keyword>
<feature type="compositionally biased region" description="Polar residues" evidence="13">
    <location>
        <begin position="23"/>
        <end position="32"/>
    </location>
</feature>
<feature type="coiled-coil region" evidence="12">
    <location>
        <begin position="467"/>
        <end position="494"/>
    </location>
</feature>
<evidence type="ECO:0000256" key="7">
    <source>
        <dbReference type="ARBA" id="ARBA00022741"/>
    </source>
</evidence>
<dbReference type="AlphaFoldDB" id="A0A077QPU7"/>
<feature type="region of interest" description="Disordered" evidence="13">
    <location>
        <begin position="1"/>
        <end position="203"/>
    </location>
</feature>
<comment type="catalytic activity">
    <reaction evidence="10">
        <text>L-threonyl-[protein] + ATP = O-phospho-L-threonyl-[protein] + ADP + H(+)</text>
        <dbReference type="Rhea" id="RHEA:46608"/>
        <dbReference type="Rhea" id="RHEA-COMP:11060"/>
        <dbReference type="Rhea" id="RHEA-COMP:11605"/>
        <dbReference type="ChEBI" id="CHEBI:15378"/>
        <dbReference type="ChEBI" id="CHEBI:30013"/>
        <dbReference type="ChEBI" id="CHEBI:30616"/>
        <dbReference type="ChEBI" id="CHEBI:61977"/>
        <dbReference type="ChEBI" id="CHEBI:456216"/>
        <dbReference type="EC" id="2.7.11.1"/>
    </reaction>
</comment>
<sequence>MSGTDGSSTSPSLSRTPRLAFPTTRSRPTSVVDSVEATTEALLSTSPASSITSMGASPRKHTQSAVDRLASAQARDAAATAKSHRTRTTSSTSRSSTEGGRPNLPSLLQATTSRSAATPVASTSLETSPTGKFEGASHRASVTSPHVEGKGASQGGHTMSRSGSTDQRSAATETKVAGPSSTFSSKKSSAGSTPKRNPTAPPLVALLSDSSASKLIKQGAEAKVYSSHLATNNILSWPQPRSSNLASAKVEAPASILLKWRFPKTYRHPILSGNITASRTIMEARALLRCAKAGVAVPAVKCVDEKEGILGLELIPGRSVREWLGGGAEGEDEQIVDEEAAAAAEQDEAVLSENDQVKLMRLIGKQLAIMHEAGIIHGDLTTSNMMLRPASPPSSANEPVKVDLEKDEVVLIDFGLSSVSSFAEDKAVDLYVLERAFASTHPSSERLYQTILESYSEEVTQRSKGKAKGKGGKLDKWEETRRKLEEEENNSRRVVVNFELAIQFELYGLTSTLCSLPKVATTLLSFRPTHALELLPLPFSSQSRSVDKGGIDGDDWQSLASRMDTELDHIGSAKLLASHTPHKSCVRTAPVEGKPIWTLSLVPLRTVLFDKVPFAILGERIVNDALTGALEAMDRWLVPFRSVPAPLGMKGKSKTE</sequence>
<dbReference type="FunFam" id="3.30.200.20:FF:000201">
    <property type="entry name" value="TP53-regulating kinase isoform X1"/>
    <property type="match status" value="1"/>
</dbReference>
<keyword evidence="5" id="KW-0808">Transferase</keyword>
<dbReference type="GO" id="GO:0070525">
    <property type="term" value="P:tRNA threonylcarbamoyladenosine metabolic process"/>
    <property type="evidence" value="ECO:0007669"/>
    <property type="project" value="TreeGrafter"/>
</dbReference>
<keyword evidence="3" id="KW-0963">Cytoplasm</keyword>
<evidence type="ECO:0000256" key="1">
    <source>
        <dbReference type="ARBA" id="ARBA00010630"/>
    </source>
</evidence>
<feature type="domain" description="Protein kinase" evidence="14">
    <location>
        <begin position="210"/>
        <end position="656"/>
    </location>
</feature>
<evidence type="ECO:0000259" key="14">
    <source>
        <dbReference type="PROSITE" id="PS50011"/>
    </source>
</evidence>
<comment type="catalytic activity">
    <reaction evidence="11">
        <text>L-seryl-[protein] + ATP = O-phospho-L-seryl-[protein] + ADP + H(+)</text>
        <dbReference type="Rhea" id="RHEA:17989"/>
        <dbReference type="Rhea" id="RHEA-COMP:9863"/>
        <dbReference type="Rhea" id="RHEA-COMP:11604"/>
        <dbReference type="ChEBI" id="CHEBI:15378"/>
        <dbReference type="ChEBI" id="CHEBI:29999"/>
        <dbReference type="ChEBI" id="CHEBI:30616"/>
        <dbReference type="ChEBI" id="CHEBI:83421"/>
        <dbReference type="ChEBI" id="CHEBI:456216"/>
        <dbReference type="EC" id="2.7.11.1"/>
    </reaction>
</comment>
<dbReference type="GO" id="GO:0004674">
    <property type="term" value="F:protein serine/threonine kinase activity"/>
    <property type="evidence" value="ECO:0007669"/>
    <property type="project" value="UniProtKB-KW"/>
</dbReference>
<dbReference type="PANTHER" id="PTHR12209">
    <property type="entry name" value="NON-SPECIFIC SERINE/THREONINE PROTEIN KINASE"/>
    <property type="match status" value="1"/>
</dbReference>
<dbReference type="InterPro" id="IPR011009">
    <property type="entry name" value="Kinase-like_dom_sf"/>
</dbReference>
<dbReference type="EC" id="2.7.11.1" evidence="2"/>
<dbReference type="EMBL" id="HG529494">
    <property type="protein sequence ID" value="CDI51090.1"/>
    <property type="molecule type" value="Genomic_DNA"/>
</dbReference>
<feature type="compositionally biased region" description="Low complexity" evidence="13">
    <location>
        <begin position="70"/>
        <end position="81"/>
    </location>
</feature>
<protein>
    <recommendedName>
        <fullName evidence="2">non-specific serine/threonine protein kinase</fullName>
        <ecNumber evidence="2">2.7.11.1</ecNumber>
    </recommendedName>
</protein>
<dbReference type="Pfam" id="PF06293">
    <property type="entry name" value="Kdo"/>
    <property type="match status" value="1"/>
</dbReference>
<evidence type="ECO:0000256" key="12">
    <source>
        <dbReference type="SAM" id="Coils"/>
    </source>
</evidence>
<dbReference type="Gene3D" id="1.10.510.10">
    <property type="entry name" value="Transferase(Phosphotransferase) domain 1"/>
    <property type="match status" value="1"/>
</dbReference>
<evidence type="ECO:0000256" key="8">
    <source>
        <dbReference type="ARBA" id="ARBA00022777"/>
    </source>
</evidence>
<evidence type="ECO:0000256" key="10">
    <source>
        <dbReference type="ARBA" id="ARBA00047899"/>
    </source>
</evidence>
<dbReference type="SUPFAM" id="SSF56112">
    <property type="entry name" value="Protein kinase-like (PK-like)"/>
    <property type="match status" value="1"/>
</dbReference>
<comment type="similarity">
    <text evidence="1">Belongs to the protein kinase superfamily. BUD32 family.</text>
</comment>
<dbReference type="InterPro" id="IPR000719">
    <property type="entry name" value="Prot_kinase_dom"/>
</dbReference>
<dbReference type="NCBIfam" id="TIGR03724">
    <property type="entry name" value="arch_bud32"/>
    <property type="match status" value="1"/>
</dbReference>
<evidence type="ECO:0000256" key="9">
    <source>
        <dbReference type="ARBA" id="ARBA00022840"/>
    </source>
</evidence>
<dbReference type="GO" id="GO:0005524">
    <property type="term" value="F:ATP binding"/>
    <property type="evidence" value="ECO:0007669"/>
    <property type="project" value="UniProtKB-KW"/>
</dbReference>
<keyword evidence="12" id="KW-0175">Coiled coil</keyword>
<feature type="compositionally biased region" description="Low complexity" evidence="13">
    <location>
        <begin position="177"/>
        <end position="194"/>
    </location>
</feature>
<evidence type="ECO:0000256" key="5">
    <source>
        <dbReference type="ARBA" id="ARBA00022679"/>
    </source>
</evidence>
<reference evidence="15" key="1">
    <citation type="journal article" date="2014" name="Genome Biol. Evol.">
        <title>Gene Loss Rather Than Gene Gain Is Associated with a Host Jump from Monocots to Dicots in the Smut Fungus Melanopsichium pennsylvanicum.</title>
        <authorList>
            <person name="Sharma R."/>
            <person name="Mishra B."/>
            <person name="Runge F."/>
            <person name="Thines M."/>
        </authorList>
    </citation>
    <scope>NUCLEOTIDE SEQUENCE</scope>
    <source>
        <strain evidence="15">4</strain>
    </source>
</reference>
<accession>A0A077QPU7</accession>
<evidence type="ECO:0000313" key="15">
    <source>
        <dbReference type="EMBL" id="CDI51090.1"/>
    </source>
</evidence>
<dbReference type="GO" id="GO:0005634">
    <property type="term" value="C:nucleus"/>
    <property type="evidence" value="ECO:0007669"/>
    <property type="project" value="TreeGrafter"/>
</dbReference>
<feature type="compositionally biased region" description="Polar residues" evidence="13">
    <location>
        <begin position="155"/>
        <end position="172"/>
    </location>
</feature>
<dbReference type="GO" id="GO:0000408">
    <property type="term" value="C:EKC/KEOPS complex"/>
    <property type="evidence" value="ECO:0007669"/>
    <property type="project" value="UniProtKB-ARBA"/>
</dbReference>
<dbReference type="GO" id="GO:0005829">
    <property type="term" value="C:cytosol"/>
    <property type="evidence" value="ECO:0007669"/>
    <property type="project" value="TreeGrafter"/>
</dbReference>
<dbReference type="GO" id="GO:0008033">
    <property type="term" value="P:tRNA processing"/>
    <property type="evidence" value="ECO:0007669"/>
    <property type="project" value="UniProtKB-KW"/>
</dbReference>
<keyword evidence="8 15" id="KW-0418">Kinase</keyword>
<dbReference type="Gene3D" id="3.30.200.20">
    <property type="entry name" value="Phosphorylase Kinase, domain 1"/>
    <property type="match status" value="1"/>
</dbReference>
<dbReference type="PROSITE" id="PS00109">
    <property type="entry name" value="PROTEIN_KINASE_TYR"/>
    <property type="match status" value="1"/>
</dbReference>
<evidence type="ECO:0000256" key="11">
    <source>
        <dbReference type="ARBA" id="ARBA00048679"/>
    </source>
</evidence>
<feature type="compositionally biased region" description="Low complexity" evidence="13">
    <location>
        <begin position="88"/>
        <end position="97"/>
    </location>
</feature>
<name>A0A077QPU7_9BASI</name>
<keyword evidence="6" id="KW-0819">tRNA processing</keyword>
<feature type="compositionally biased region" description="Polar residues" evidence="13">
    <location>
        <begin position="41"/>
        <end position="55"/>
    </location>
</feature>
<dbReference type="InterPro" id="IPR008266">
    <property type="entry name" value="Tyr_kinase_AS"/>
</dbReference>
<feature type="compositionally biased region" description="Polar residues" evidence="13">
    <location>
        <begin position="106"/>
        <end position="130"/>
    </location>
</feature>
<dbReference type="FunFam" id="1.10.510.10:FF:000845">
    <property type="entry name" value="Probable bifunctional tRNA threonylcarbamoyladenosine biosynthesis protein"/>
    <property type="match status" value="1"/>
</dbReference>
<evidence type="ECO:0000256" key="4">
    <source>
        <dbReference type="ARBA" id="ARBA00022527"/>
    </source>
</evidence>
<dbReference type="PANTHER" id="PTHR12209:SF0">
    <property type="entry name" value="EKC_KEOPS COMPLEX SUBUNIT TP53RK"/>
    <property type="match status" value="1"/>
</dbReference>
<dbReference type="InterPro" id="IPR022495">
    <property type="entry name" value="Bud32"/>
</dbReference>
<evidence type="ECO:0000256" key="6">
    <source>
        <dbReference type="ARBA" id="ARBA00022694"/>
    </source>
</evidence>
<organism evidence="15">
    <name type="scientific">Melanopsichium pennsylvanicum 4</name>
    <dbReference type="NCBI Taxonomy" id="1398559"/>
    <lineage>
        <taxon>Eukaryota</taxon>
        <taxon>Fungi</taxon>
        <taxon>Dikarya</taxon>
        <taxon>Basidiomycota</taxon>
        <taxon>Ustilaginomycotina</taxon>
        <taxon>Ustilaginomycetes</taxon>
        <taxon>Ustilaginales</taxon>
        <taxon>Ustilaginaceae</taxon>
        <taxon>Melanopsichium</taxon>
    </lineage>
</organism>
<dbReference type="PROSITE" id="PS50011">
    <property type="entry name" value="PROTEIN_KINASE_DOM"/>
    <property type="match status" value="1"/>
</dbReference>
<evidence type="ECO:0000256" key="3">
    <source>
        <dbReference type="ARBA" id="ARBA00022490"/>
    </source>
</evidence>
<keyword evidence="9" id="KW-0067">ATP-binding</keyword>
<evidence type="ECO:0000256" key="13">
    <source>
        <dbReference type="SAM" id="MobiDB-lite"/>
    </source>
</evidence>
<keyword evidence="7" id="KW-0547">Nucleotide-binding</keyword>
<evidence type="ECO:0000256" key="2">
    <source>
        <dbReference type="ARBA" id="ARBA00012513"/>
    </source>
</evidence>